<dbReference type="SUPFAM" id="SSF51735">
    <property type="entry name" value="NAD(P)-binding Rossmann-fold domains"/>
    <property type="match status" value="1"/>
</dbReference>
<evidence type="ECO:0000313" key="4">
    <source>
        <dbReference type="EMBL" id="WGW05569.1"/>
    </source>
</evidence>
<gene>
    <name evidence="4" type="ORF">QF118_08485</name>
</gene>
<dbReference type="EMBL" id="CP124616">
    <property type="protein sequence ID" value="WGW05569.1"/>
    <property type="molecule type" value="Genomic_DNA"/>
</dbReference>
<evidence type="ECO:0000259" key="2">
    <source>
        <dbReference type="Pfam" id="PF01408"/>
    </source>
</evidence>
<evidence type="ECO:0000256" key="1">
    <source>
        <dbReference type="ARBA" id="ARBA00023002"/>
    </source>
</evidence>
<accession>A0ABY8QLQ6</accession>
<dbReference type="PANTHER" id="PTHR43818:SF11">
    <property type="entry name" value="BCDNA.GH03377"/>
    <property type="match status" value="1"/>
</dbReference>
<proteinExistence type="predicted"/>
<feature type="domain" description="Gfo/Idh/MocA-like oxidoreductase N-terminal" evidence="2">
    <location>
        <begin position="5"/>
        <end position="118"/>
    </location>
</feature>
<sequence length="376" mass="40209">MKTLGVGVIGCGNISAAYMKLAPLFKGIEMRACADISEAAARARAEEFGLRAETVEGLLASDDIDIIVNLTVPAAHFEVSKRILEAGKHSYSEKPFVLSLEEGEALRKLAAEKGLRVGSAPDTYLGGAHQLARAALDEGKVGRVIGGTCHVMSFGMEHWHPNPDFFFQPGGGPILDLGPYYITNLVQLIGPVRAVAAMTGKGSERRTISNGPRNGETIPVDTPTSIHALLEFENGAIVSFGASWDVKAHRHENMELYGLDASLYVPDPNFFGGEVKVATPEGATALEERGHPFGVPNIEDGRGTPRANYRCAGLADMAQAILADRPHRCSQELATHVVEVMTAILKAGEDRAWVTMTTTCDRPQALSPKDAQALLA</sequence>
<name>A0ABY8QLQ6_9RHOB</name>
<dbReference type="PANTHER" id="PTHR43818">
    <property type="entry name" value="BCDNA.GH03377"/>
    <property type="match status" value="1"/>
</dbReference>
<keyword evidence="5" id="KW-1185">Reference proteome</keyword>
<dbReference type="InterPro" id="IPR055170">
    <property type="entry name" value="GFO_IDH_MocA-like_dom"/>
</dbReference>
<dbReference type="Gene3D" id="3.30.360.10">
    <property type="entry name" value="Dihydrodipicolinate Reductase, domain 2"/>
    <property type="match status" value="1"/>
</dbReference>
<dbReference type="RefSeq" id="WP_282302193.1">
    <property type="nucleotide sequence ID" value="NZ_CP124616.1"/>
</dbReference>
<dbReference type="Gene3D" id="3.40.50.720">
    <property type="entry name" value="NAD(P)-binding Rossmann-like Domain"/>
    <property type="match status" value="1"/>
</dbReference>
<feature type="domain" description="GFO/IDH/MocA-like oxidoreductase" evidence="3">
    <location>
        <begin position="129"/>
        <end position="263"/>
    </location>
</feature>
<evidence type="ECO:0000313" key="5">
    <source>
        <dbReference type="Proteomes" id="UP001241605"/>
    </source>
</evidence>
<dbReference type="Proteomes" id="UP001241605">
    <property type="component" value="Chromosome"/>
</dbReference>
<evidence type="ECO:0000259" key="3">
    <source>
        <dbReference type="Pfam" id="PF22725"/>
    </source>
</evidence>
<dbReference type="InterPro" id="IPR050463">
    <property type="entry name" value="Gfo/Idh/MocA_oxidrdct_glycsds"/>
</dbReference>
<organism evidence="4 5">
    <name type="scientific">Tropicibacter oceani</name>
    <dbReference type="NCBI Taxonomy" id="3058420"/>
    <lineage>
        <taxon>Bacteria</taxon>
        <taxon>Pseudomonadati</taxon>
        <taxon>Pseudomonadota</taxon>
        <taxon>Alphaproteobacteria</taxon>
        <taxon>Rhodobacterales</taxon>
        <taxon>Roseobacteraceae</taxon>
        <taxon>Tropicibacter</taxon>
    </lineage>
</organism>
<dbReference type="InterPro" id="IPR000683">
    <property type="entry name" value="Gfo/Idh/MocA-like_OxRdtase_N"/>
</dbReference>
<dbReference type="Pfam" id="PF22725">
    <property type="entry name" value="GFO_IDH_MocA_C3"/>
    <property type="match status" value="1"/>
</dbReference>
<dbReference type="Pfam" id="PF01408">
    <property type="entry name" value="GFO_IDH_MocA"/>
    <property type="match status" value="1"/>
</dbReference>
<reference evidence="4 5" key="1">
    <citation type="submission" date="2023-05" db="EMBL/GenBank/DDBJ databases">
        <title>YMD87, complete Genome.</title>
        <authorList>
            <person name="Zhang J."/>
            <person name="Xu X."/>
        </authorList>
    </citation>
    <scope>NUCLEOTIDE SEQUENCE [LARGE SCALE GENOMIC DNA]</scope>
    <source>
        <strain evidence="4 5">YMD87</strain>
    </source>
</reference>
<keyword evidence="1" id="KW-0560">Oxidoreductase</keyword>
<dbReference type="InterPro" id="IPR036291">
    <property type="entry name" value="NAD(P)-bd_dom_sf"/>
</dbReference>
<protein>
    <submittedName>
        <fullName evidence="4">Gfo/Idh/MocA family oxidoreductase</fullName>
    </submittedName>
</protein>
<dbReference type="SUPFAM" id="SSF55347">
    <property type="entry name" value="Glyceraldehyde-3-phosphate dehydrogenase-like, C-terminal domain"/>
    <property type="match status" value="1"/>
</dbReference>